<name>A0A8H7YA03_PSICU</name>
<accession>A0A8H7YA03</accession>
<proteinExistence type="predicted"/>
<sequence>MSYSHILDEIFAERNDRFEKYGIHEKREQWNAYNELLRTAVEECLEQIKSSPTNTKEFQAWADLSDPRKKKLILDIYKMEEDDQEETNGMYYPGKLRLGIKSELQCHLKFAAKRRNDTTRTGEPLVDYTFADSQKDFDRWLKKFSKKLKGKAKPKTDISSLEAQTAAN</sequence>
<comment type="caution">
    <text evidence="1">The sequence shown here is derived from an EMBL/GenBank/DDBJ whole genome shotgun (WGS) entry which is preliminary data.</text>
</comment>
<dbReference type="EMBL" id="JAFIQS010000001">
    <property type="protein sequence ID" value="KAG5173594.1"/>
    <property type="molecule type" value="Genomic_DNA"/>
</dbReference>
<organism evidence="1">
    <name type="scientific">Psilocybe cubensis</name>
    <name type="common">Psychedelic mushroom</name>
    <name type="synonym">Stropharia cubensis</name>
    <dbReference type="NCBI Taxonomy" id="181762"/>
    <lineage>
        <taxon>Eukaryota</taxon>
        <taxon>Fungi</taxon>
        <taxon>Dikarya</taxon>
        <taxon>Basidiomycota</taxon>
        <taxon>Agaricomycotina</taxon>
        <taxon>Agaricomycetes</taxon>
        <taxon>Agaricomycetidae</taxon>
        <taxon>Agaricales</taxon>
        <taxon>Agaricineae</taxon>
        <taxon>Strophariaceae</taxon>
        <taxon>Psilocybe</taxon>
    </lineage>
</organism>
<evidence type="ECO:0000313" key="1">
    <source>
        <dbReference type="EMBL" id="KAG5173594.1"/>
    </source>
</evidence>
<protein>
    <submittedName>
        <fullName evidence="1">Uncharacterized protein</fullName>
    </submittedName>
</protein>
<gene>
    <name evidence="1" type="ORF">JR316_000251</name>
</gene>
<reference evidence="1" key="1">
    <citation type="submission" date="2021-02" db="EMBL/GenBank/DDBJ databases">
        <title>Psilocybe cubensis genome.</title>
        <authorList>
            <person name="Mckernan K.J."/>
            <person name="Crawford S."/>
            <person name="Trippe A."/>
            <person name="Kane L.T."/>
            <person name="Mclaughlin S."/>
        </authorList>
    </citation>
    <scope>NUCLEOTIDE SEQUENCE [LARGE SCALE GENOMIC DNA]</scope>
    <source>
        <strain evidence="1">MGC-MH-2018</strain>
    </source>
</reference>
<dbReference type="AlphaFoldDB" id="A0A8H7YA03"/>